<reference evidence="1 2" key="1">
    <citation type="submission" date="2023-04" db="EMBL/GenBank/DDBJ databases">
        <title>Draft genome sequence of Saccharopolyspora sp. TS4A08 isolated from sweet potato rhizospheric soil.</title>
        <authorList>
            <person name="Suksaard P."/>
            <person name="Duangmal K."/>
        </authorList>
    </citation>
    <scope>NUCLEOTIDE SEQUENCE [LARGE SCALE GENOMIC DNA]</scope>
    <source>
        <strain evidence="1 2">TS4A08</strain>
    </source>
</reference>
<proteinExistence type="predicted"/>
<keyword evidence="2" id="KW-1185">Reference proteome</keyword>
<accession>A0ABT6PTP8</accession>
<dbReference type="RefSeq" id="WP_281457660.1">
    <property type="nucleotide sequence ID" value="NZ_JASAOF010000017.1"/>
</dbReference>
<gene>
    <name evidence="1" type="ORF">QFW96_22325</name>
</gene>
<name>A0ABT6PTP8_9PSEU</name>
<protein>
    <submittedName>
        <fullName evidence="1">Uncharacterized protein</fullName>
    </submittedName>
</protein>
<sequence>MFEPAGRIAATSPFSTRRIKSLVYAGEPSVAGHVTDTREAFPERFAARGPRRGRRRVPAAQVAVR</sequence>
<evidence type="ECO:0000313" key="1">
    <source>
        <dbReference type="EMBL" id="MDI2031381.1"/>
    </source>
</evidence>
<dbReference type="EMBL" id="JASAOF010000017">
    <property type="protein sequence ID" value="MDI2031381.1"/>
    <property type="molecule type" value="Genomic_DNA"/>
</dbReference>
<dbReference type="Proteomes" id="UP001237595">
    <property type="component" value="Unassembled WGS sequence"/>
</dbReference>
<comment type="caution">
    <text evidence="1">The sequence shown here is derived from an EMBL/GenBank/DDBJ whole genome shotgun (WGS) entry which is preliminary data.</text>
</comment>
<organism evidence="1 2">
    <name type="scientific">Saccharopolyspora ipomoeae</name>
    <dbReference type="NCBI Taxonomy" id="3042027"/>
    <lineage>
        <taxon>Bacteria</taxon>
        <taxon>Bacillati</taxon>
        <taxon>Actinomycetota</taxon>
        <taxon>Actinomycetes</taxon>
        <taxon>Pseudonocardiales</taxon>
        <taxon>Pseudonocardiaceae</taxon>
        <taxon>Saccharopolyspora</taxon>
    </lineage>
</organism>
<evidence type="ECO:0000313" key="2">
    <source>
        <dbReference type="Proteomes" id="UP001237595"/>
    </source>
</evidence>